<proteinExistence type="predicted"/>
<comment type="caution">
    <text evidence="1">The sequence shown here is derived from an EMBL/GenBank/DDBJ whole genome shotgun (WGS) entry which is preliminary data.</text>
</comment>
<reference evidence="1 2" key="1">
    <citation type="journal article" date="2019" name="Sci. Rep.">
        <title>Orb-weaving spider Araneus ventricosus genome elucidates the spidroin gene catalogue.</title>
        <authorList>
            <person name="Kono N."/>
            <person name="Nakamura H."/>
            <person name="Ohtoshi R."/>
            <person name="Moran D.A.P."/>
            <person name="Shinohara A."/>
            <person name="Yoshida Y."/>
            <person name="Fujiwara M."/>
            <person name="Mori M."/>
            <person name="Tomita M."/>
            <person name="Arakawa K."/>
        </authorList>
    </citation>
    <scope>NUCLEOTIDE SEQUENCE [LARGE SCALE GENOMIC DNA]</scope>
</reference>
<dbReference type="Proteomes" id="UP000499080">
    <property type="component" value="Unassembled WGS sequence"/>
</dbReference>
<dbReference type="AlphaFoldDB" id="A0A4Y2EF73"/>
<accession>A0A4Y2EF73</accession>
<evidence type="ECO:0000313" key="2">
    <source>
        <dbReference type="Proteomes" id="UP000499080"/>
    </source>
</evidence>
<gene>
    <name evidence="1" type="ORF">AVEN_125005_1</name>
</gene>
<name>A0A4Y2EF73_ARAVE</name>
<evidence type="ECO:0000313" key="1">
    <source>
        <dbReference type="EMBL" id="GBM26718.1"/>
    </source>
</evidence>
<protein>
    <submittedName>
        <fullName evidence="1">Uncharacterized protein</fullName>
    </submittedName>
</protein>
<dbReference type="EMBL" id="BGPR01000567">
    <property type="protein sequence ID" value="GBM26718.1"/>
    <property type="molecule type" value="Genomic_DNA"/>
</dbReference>
<sequence>MSRIEAKRGLQWSDLINLNRCQMTRTTPKLARPSPEFDATPAKECLTPDIRFSMHQTYIHVTLHYTACIPVFRAIWLLSGLDGWR</sequence>
<organism evidence="1 2">
    <name type="scientific">Araneus ventricosus</name>
    <name type="common">Orbweaver spider</name>
    <name type="synonym">Epeira ventricosa</name>
    <dbReference type="NCBI Taxonomy" id="182803"/>
    <lineage>
        <taxon>Eukaryota</taxon>
        <taxon>Metazoa</taxon>
        <taxon>Ecdysozoa</taxon>
        <taxon>Arthropoda</taxon>
        <taxon>Chelicerata</taxon>
        <taxon>Arachnida</taxon>
        <taxon>Araneae</taxon>
        <taxon>Araneomorphae</taxon>
        <taxon>Entelegynae</taxon>
        <taxon>Araneoidea</taxon>
        <taxon>Araneidae</taxon>
        <taxon>Araneus</taxon>
    </lineage>
</organism>
<keyword evidence="2" id="KW-1185">Reference proteome</keyword>